<evidence type="ECO:0000313" key="5">
    <source>
        <dbReference type="Proteomes" id="UP000001317"/>
    </source>
</evidence>
<feature type="signal peptide" evidence="2">
    <location>
        <begin position="1"/>
        <end position="26"/>
    </location>
</feature>
<evidence type="ECO:0000259" key="3">
    <source>
        <dbReference type="Pfam" id="PF00144"/>
    </source>
</evidence>
<keyword evidence="2" id="KW-0732">Signal</keyword>
<feature type="chain" id="PRO_5002756631" evidence="2">
    <location>
        <begin position="27"/>
        <end position="399"/>
    </location>
</feature>
<feature type="region of interest" description="Disordered" evidence="1">
    <location>
        <begin position="379"/>
        <end position="399"/>
    </location>
</feature>
<dbReference type="AlphaFoldDB" id="B0TR81"/>
<dbReference type="HOGENOM" id="CLU_020027_0_5_6"/>
<dbReference type="InterPro" id="IPR001466">
    <property type="entry name" value="Beta-lactam-related"/>
</dbReference>
<dbReference type="InterPro" id="IPR012338">
    <property type="entry name" value="Beta-lactam/transpept-like"/>
</dbReference>
<dbReference type="RefSeq" id="WP_012278334.1">
    <property type="nucleotide sequence ID" value="NC_010334.1"/>
</dbReference>
<dbReference type="Proteomes" id="UP000001317">
    <property type="component" value="Chromosome"/>
</dbReference>
<feature type="domain" description="Beta-lactamase-related" evidence="3">
    <location>
        <begin position="74"/>
        <end position="333"/>
    </location>
</feature>
<sequence length="399" mass="43967">MHLITKTLLGSVVLALCLWAANKASANRTVNSDIAKQLPTLIAQNERPFSGIIMLKRDNQPIFTYISGDDIKINSSFVIASLSKQVTAALILKAVDEGLIELKQSVSYYLSKQASQAQLYIPPSVTVSQLLSHTSGLVNIGEAPLYKPGSQFQYSNYGYALLGELLETVYQKPIYQLINQLNEQTKLNGLYAQTGMISSIQAKHPSLILGQVEELSQTSDGNSNSHYTKADLNIDNKLVAFGGMIASVEAYSQFQHALYNGKLISAKSLELMTSPHATRNHRWGVLEYGYGIQISRDEQLVEYSHSGYLPGYVSLAVYYPKSKVSLVIFENTSWDLSDSRRTFGLHDDIRSSIRSKLIALEDRPVAKLYQAGVSAVENALAAKPEPKPEPESSQPKTTE</sequence>
<accession>B0TR81</accession>
<evidence type="ECO:0000313" key="4">
    <source>
        <dbReference type="EMBL" id="ABZ77812.1"/>
    </source>
</evidence>
<dbReference type="EMBL" id="CP000931">
    <property type="protein sequence ID" value="ABZ77812.1"/>
    <property type="molecule type" value="Genomic_DNA"/>
</dbReference>
<organism evidence="4 5">
    <name type="scientific">Shewanella halifaxensis (strain HAW-EB4)</name>
    <dbReference type="NCBI Taxonomy" id="458817"/>
    <lineage>
        <taxon>Bacteria</taxon>
        <taxon>Pseudomonadati</taxon>
        <taxon>Pseudomonadota</taxon>
        <taxon>Gammaproteobacteria</taxon>
        <taxon>Alteromonadales</taxon>
        <taxon>Shewanellaceae</taxon>
        <taxon>Shewanella</taxon>
    </lineage>
</organism>
<proteinExistence type="predicted"/>
<dbReference type="InterPro" id="IPR050491">
    <property type="entry name" value="AmpC-like"/>
</dbReference>
<dbReference type="PANTHER" id="PTHR46825">
    <property type="entry name" value="D-ALANYL-D-ALANINE-CARBOXYPEPTIDASE/ENDOPEPTIDASE AMPH"/>
    <property type="match status" value="1"/>
</dbReference>
<evidence type="ECO:0000256" key="1">
    <source>
        <dbReference type="SAM" id="MobiDB-lite"/>
    </source>
</evidence>
<dbReference type="Pfam" id="PF00144">
    <property type="entry name" value="Beta-lactamase"/>
    <property type="match status" value="1"/>
</dbReference>
<dbReference type="KEGG" id="shl:Shal_3265"/>
<name>B0TR81_SHEHH</name>
<evidence type="ECO:0000256" key="2">
    <source>
        <dbReference type="SAM" id="SignalP"/>
    </source>
</evidence>
<protein>
    <submittedName>
        <fullName evidence="4">Beta-lactamase</fullName>
    </submittedName>
</protein>
<dbReference type="OrthoDB" id="9799367at2"/>
<keyword evidence="5" id="KW-1185">Reference proteome</keyword>
<reference evidence="4" key="1">
    <citation type="submission" date="2008-01" db="EMBL/GenBank/DDBJ databases">
        <title>Complete sequence of Shewanella halifaxensis HAW-EB4.</title>
        <authorList>
            <consortium name="US DOE Joint Genome Institute"/>
            <person name="Copeland A."/>
            <person name="Lucas S."/>
            <person name="Lapidus A."/>
            <person name="Glavina del Rio T."/>
            <person name="Dalin E."/>
            <person name="Tice H."/>
            <person name="Bruce D."/>
            <person name="Goodwin L."/>
            <person name="Pitluck S."/>
            <person name="Sims D."/>
            <person name="Brettin T."/>
            <person name="Detter J.C."/>
            <person name="Han C."/>
            <person name="Kuske C.R."/>
            <person name="Schmutz J."/>
            <person name="Larimer F."/>
            <person name="Land M."/>
            <person name="Hauser L."/>
            <person name="Kyrpides N."/>
            <person name="Kim E."/>
            <person name="Zhao J.-S."/>
            <person name="Richardson P."/>
        </authorList>
    </citation>
    <scope>NUCLEOTIDE SEQUENCE [LARGE SCALE GENOMIC DNA]</scope>
    <source>
        <strain evidence="4">HAW-EB4</strain>
    </source>
</reference>
<dbReference type="eggNOG" id="COG1680">
    <property type="taxonomic scope" value="Bacteria"/>
</dbReference>
<dbReference type="PANTHER" id="PTHR46825:SF9">
    <property type="entry name" value="BETA-LACTAMASE-RELATED DOMAIN-CONTAINING PROTEIN"/>
    <property type="match status" value="1"/>
</dbReference>
<dbReference type="STRING" id="458817.Shal_3265"/>
<gene>
    <name evidence="4" type="ordered locus">Shal_3265</name>
</gene>
<dbReference type="SUPFAM" id="SSF56601">
    <property type="entry name" value="beta-lactamase/transpeptidase-like"/>
    <property type="match status" value="1"/>
</dbReference>
<dbReference type="Gene3D" id="3.40.710.10">
    <property type="entry name" value="DD-peptidase/beta-lactamase superfamily"/>
    <property type="match status" value="1"/>
</dbReference>